<name>A0A3L8RTL9_CHLGU</name>
<protein>
    <submittedName>
        <fullName evidence="1">Uncharacterized protein</fullName>
    </submittedName>
</protein>
<comment type="caution">
    <text evidence="1">The sequence shown here is derived from an EMBL/GenBank/DDBJ whole genome shotgun (WGS) entry which is preliminary data.</text>
</comment>
<accession>A0A3L8RTL9</accession>
<dbReference type="AlphaFoldDB" id="A0A3L8RTL9"/>
<evidence type="ECO:0000313" key="1">
    <source>
        <dbReference type="EMBL" id="RLV85286.1"/>
    </source>
</evidence>
<organism evidence="1 2">
    <name type="scientific">Chloebia gouldiae</name>
    <name type="common">Gouldian finch</name>
    <name type="synonym">Erythrura gouldiae</name>
    <dbReference type="NCBI Taxonomy" id="44316"/>
    <lineage>
        <taxon>Eukaryota</taxon>
        <taxon>Metazoa</taxon>
        <taxon>Chordata</taxon>
        <taxon>Craniata</taxon>
        <taxon>Vertebrata</taxon>
        <taxon>Euteleostomi</taxon>
        <taxon>Archelosauria</taxon>
        <taxon>Archosauria</taxon>
        <taxon>Dinosauria</taxon>
        <taxon>Saurischia</taxon>
        <taxon>Theropoda</taxon>
        <taxon>Coelurosauria</taxon>
        <taxon>Aves</taxon>
        <taxon>Neognathae</taxon>
        <taxon>Neoaves</taxon>
        <taxon>Telluraves</taxon>
        <taxon>Australaves</taxon>
        <taxon>Passeriformes</taxon>
        <taxon>Passeroidea</taxon>
        <taxon>Passeridae</taxon>
        <taxon>Chloebia</taxon>
    </lineage>
</organism>
<keyword evidence="2" id="KW-1185">Reference proteome</keyword>
<reference evidence="1 2" key="1">
    <citation type="journal article" date="2018" name="Proc. R. Soc. B">
        <title>A non-coding region near Follistatin controls head colour polymorphism in the Gouldian finch.</title>
        <authorList>
            <person name="Toomey M.B."/>
            <person name="Marques C.I."/>
            <person name="Andrade P."/>
            <person name="Araujo P.M."/>
            <person name="Sabatino S."/>
            <person name="Gazda M.A."/>
            <person name="Afonso S."/>
            <person name="Lopes R.J."/>
            <person name="Corbo J.C."/>
            <person name="Carneiro M."/>
        </authorList>
    </citation>
    <scope>NUCLEOTIDE SEQUENCE [LARGE SCALE GENOMIC DNA]</scope>
    <source>
        <strain evidence="1">Red01</strain>
        <tissue evidence="1">Muscle</tissue>
    </source>
</reference>
<dbReference type="EMBL" id="QUSF01000256">
    <property type="protein sequence ID" value="RLV85286.1"/>
    <property type="molecule type" value="Genomic_DNA"/>
</dbReference>
<gene>
    <name evidence="1" type="ORF">DV515_00016113</name>
</gene>
<dbReference type="Proteomes" id="UP000276834">
    <property type="component" value="Unassembled WGS sequence"/>
</dbReference>
<proteinExistence type="predicted"/>
<evidence type="ECO:0000313" key="2">
    <source>
        <dbReference type="Proteomes" id="UP000276834"/>
    </source>
</evidence>
<sequence length="159" mass="18010">MDAEHHPIFVQGFLPAQAMENNELKGSEANTFRWRAEEKRRKKRSKNLQLQREQHLSDPLGPAHVLECRELPALLSSGRARQRQSRQEFAAFPLGLMPAVPLRLIELGWDSELCWGGRGADCSELLGRRFGTATGIQAHPLGQLNLPGQRHHFPQLHLN</sequence>